<feature type="region of interest" description="Disordered" evidence="1">
    <location>
        <begin position="1"/>
        <end position="40"/>
    </location>
</feature>
<accession>A0A8E2AVD7</accession>
<dbReference type="EMBL" id="KV722416">
    <property type="protein sequence ID" value="OCH89899.1"/>
    <property type="molecule type" value="Genomic_DNA"/>
</dbReference>
<organism evidence="2 3">
    <name type="scientific">Obba rivulosa</name>
    <dbReference type="NCBI Taxonomy" id="1052685"/>
    <lineage>
        <taxon>Eukaryota</taxon>
        <taxon>Fungi</taxon>
        <taxon>Dikarya</taxon>
        <taxon>Basidiomycota</taxon>
        <taxon>Agaricomycotina</taxon>
        <taxon>Agaricomycetes</taxon>
        <taxon>Polyporales</taxon>
        <taxon>Gelatoporiaceae</taxon>
        <taxon>Obba</taxon>
    </lineage>
</organism>
<feature type="compositionally biased region" description="Acidic residues" evidence="1">
    <location>
        <begin position="609"/>
        <end position="620"/>
    </location>
</feature>
<feature type="compositionally biased region" description="Basic residues" evidence="1">
    <location>
        <begin position="178"/>
        <end position="187"/>
    </location>
</feature>
<feature type="region of interest" description="Disordered" evidence="1">
    <location>
        <begin position="595"/>
        <end position="620"/>
    </location>
</feature>
<keyword evidence="3" id="KW-1185">Reference proteome</keyword>
<feature type="region of interest" description="Disordered" evidence="1">
    <location>
        <begin position="85"/>
        <end position="333"/>
    </location>
</feature>
<gene>
    <name evidence="2" type="ORF">OBBRIDRAFT_804336</name>
</gene>
<dbReference type="Proteomes" id="UP000250043">
    <property type="component" value="Unassembled WGS sequence"/>
</dbReference>
<protein>
    <submittedName>
        <fullName evidence="2">Uncharacterized protein</fullName>
    </submittedName>
</protein>
<dbReference type="OrthoDB" id="2803752at2759"/>
<dbReference type="AlphaFoldDB" id="A0A8E2AVD7"/>
<feature type="compositionally biased region" description="Polar residues" evidence="1">
    <location>
        <begin position="1"/>
        <end position="25"/>
    </location>
</feature>
<feature type="compositionally biased region" description="Acidic residues" evidence="1">
    <location>
        <begin position="144"/>
        <end position="173"/>
    </location>
</feature>
<feature type="compositionally biased region" description="Acidic residues" evidence="1">
    <location>
        <begin position="113"/>
        <end position="125"/>
    </location>
</feature>
<evidence type="ECO:0000313" key="3">
    <source>
        <dbReference type="Proteomes" id="UP000250043"/>
    </source>
</evidence>
<sequence length="620" mass="68717">MTQKAQKTAPQPSNTMNTRARNKTWSPAAPDMPRPKRTPQMMQILRKKQAAAEIQEESQMRGNIGNVAEIEAAMVRADCEAAWHADHPLSTASEEARRQSRRAKMVAEASPPVEEDNDDLEDGGPEEPGVVFEPPLDGESSDNSQDEYDPESDVGEDELDSGEDEVEDDEDVDQPPTRKVKTGKPKYGRADVIVTRKSKEGARAAVVGTRKSKEGAPLTVVGKHQPSKKAKLPSKPGGLPVDWKDRLQQRTAKGAALPVPTHPPRSASTGSLSSMAPPTSDTDANAFTDEDGIRYGGLEDEDESAEQAAQPKDEDESAEQAAQPKERSTITNLTVIRPGVAYAKPSRTARQDGKNGRVRWTTAHIPEDQREEFTKSFIPLARELAGTRGPWDALTAPNVQITEKDVFHTLANYRVSDWRSMFGSIALEGVKKLIEDNQETGIIRGSDDISYAMKHLLGDGKTRIPFCWKHFDDERKSGRFQHFLISYTLSAHFNTLFAIPDHFKKSHEFPKGALILSVLAVERALNVWRSGMLVIPPKSAGHFSEQNWGDRVEHHDGRAVMNRKTSKFIPVVDKLQNNDWQKILDAAHECYRDRTKKSAEEAVVPAPGSDEEFDMVSDPE</sequence>
<reference evidence="2 3" key="1">
    <citation type="submission" date="2016-07" db="EMBL/GenBank/DDBJ databases">
        <title>Draft genome of the white-rot fungus Obba rivulosa 3A-2.</title>
        <authorList>
            <consortium name="DOE Joint Genome Institute"/>
            <person name="Miettinen O."/>
            <person name="Riley R."/>
            <person name="Acob R."/>
            <person name="Barry K."/>
            <person name="Cullen D."/>
            <person name="De Vries R."/>
            <person name="Hainaut M."/>
            <person name="Hatakka A."/>
            <person name="Henrissat B."/>
            <person name="Hilden K."/>
            <person name="Kuo R."/>
            <person name="Labutti K."/>
            <person name="Lipzen A."/>
            <person name="Makela M.R."/>
            <person name="Sandor L."/>
            <person name="Spatafora J.W."/>
            <person name="Grigoriev I.V."/>
            <person name="Hibbett D.S."/>
        </authorList>
    </citation>
    <scope>NUCLEOTIDE SEQUENCE [LARGE SCALE GENOMIC DNA]</scope>
    <source>
        <strain evidence="2 3">3A-2</strain>
    </source>
</reference>
<evidence type="ECO:0000313" key="2">
    <source>
        <dbReference type="EMBL" id="OCH89899.1"/>
    </source>
</evidence>
<proteinExistence type="predicted"/>
<evidence type="ECO:0000256" key="1">
    <source>
        <dbReference type="SAM" id="MobiDB-lite"/>
    </source>
</evidence>
<feature type="compositionally biased region" description="Polar residues" evidence="1">
    <location>
        <begin position="266"/>
        <end position="285"/>
    </location>
</feature>
<name>A0A8E2AVD7_9APHY</name>